<dbReference type="EMBL" id="JBHSFN010000022">
    <property type="protein sequence ID" value="MFC4590354.1"/>
    <property type="molecule type" value="Genomic_DNA"/>
</dbReference>
<comment type="caution">
    <text evidence="2">The sequence shown here is derived from an EMBL/GenBank/DDBJ whole genome shotgun (WGS) entry which is preliminary data.</text>
</comment>
<evidence type="ECO:0000256" key="1">
    <source>
        <dbReference type="SAM" id="Phobius"/>
    </source>
</evidence>
<feature type="transmembrane region" description="Helical" evidence="1">
    <location>
        <begin position="56"/>
        <end position="74"/>
    </location>
</feature>
<feature type="transmembrane region" description="Helical" evidence="1">
    <location>
        <begin position="14"/>
        <end position="36"/>
    </location>
</feature>
<keyword evidence="3" id="KW-1185">Reference proteome</keyword>
<evidence type="ECO:0000313" key="3">
    <source>
        <dbReference type="Proteomes" id="UP001595891"/>
    </source>
</evidence>
<feature type="transmembrane region" description="Helical" evidence="1">
    <location>
        <begin position="114"/>
        <end position="133"/>
    </location>
</feature>
<sequence>MNESLRERWAGRPLWARCALVVYALGFAEGTGAHVLDLVRGGVHAYASFAPPPLQVFFVGLVVLDPLVVALLVLSRPVGVLLACIVMAADVTANWYVSWPWLHDDPTRLLRPVGLLPITLFGLFVLTSAIPLWRTLKNPPPAAPVLRGGERTTPPCGDAPR</sequence>
<gene>
    <name evidence="2" type="ORF">ACFO8L_29970</name>
</gene>
<proteinExistence type="predicted"/>
<evidence type="ECO:0000313" key="2">
    <source>
        <dbReference type="EMBL" id="MFC4590354.1"/>
    </source>
</evidence>
<protein>
    <recommendedName>
        <fullName evidence="4">DoxX family protein</fullName>
    </recommendedName>
</protein>
<keyword evidence="1" id="KW-1133">Transmembrane helix</keyword>
<dbReference type="RefSeq" id="WP_262844105.1">
    <property type="nucleotide sequence ID" value="NZ_JANZYP010000025.1"/>
</dbReference>
<dbReference type="Proteomes" id="UP001595891">
    <property type="component" value="Unassembled WGS sequence"/>
</dbReference>
<reference evidence="3" key="1">
    <citation type="journal article" date="2019" name="Int. J. Syst. Evol. Microbiol.">
        <title>The Global Catalogue of Microorganisms (GCM) 10K type strain sequencing project: providing services to taxonomists for standard genome sequencing and annotation.</title>
        <authorList>
            <consortium name="The Broad Institute Genomics Platform"/>
            <consortium name="The Broad Institute Genome Sequencing Center for Infectious Disease"/>
            <person name="Wu L."/>
            <person name="Ma J."/>
        </authorList>
    </citation>
    <scope>NUCLEOTIDE SEQUENCE [LARGE SCALE GENOMIC DNA]</scope>
    <source>
        <strain evidence="3">CCUG 49560</strain>
    </source>
</reference>
<name>A0ABV9EQL7_9ACTN</name>
<keyword evidence="1" id="KW-0472">Membrane</keyword>
<evidence type="ECO:0008006" key="4">
    <source>
        <dbReference type="Google" id="ProtNLM"/>
    </source>
</evidence>
<organism evidence="2 3">
    <name type="scientific">Sphaerisporangium corydalis</name>
    <dbReference type="NCBI Taxonomy" id="1441875"/>
    <lineage>
        <taxon>Bacteria</taxon>
        <taxon>Bacillati</taxon>
        <taxon>Actinomycetota</taxon>
        <taxon>Actinomycetes</taxon>
        <taxon>Streptosporangiales</taxon>
        <taxon>Streptosporangiaceae</taxon>
        <taxon>Sphaerisporangium</taxon>
    </lineage>
</organism>
<keyword evidence="1" id="KW-0812">Transmembrane</keyword>
<feature type="transmembrane region" description="Helical" evidence="1">
    <location>
        <begin position="81"/>
        <end position="102"/>
    </location>
</feature>
<accession>A0ABV9EQL7</accession>